<name>A0A2H0RFH1_9BACT</name>
<accession>A0A2H0RFH1</accession>
<feature type="region of interest" description="Disordered" evidence="1">
    <location>
        <begin position="1"/>
        <end position="27"/>
    </location>
</feature>
<evidence type="ECO:0000256" key="1">
    <source>
        <dbReference type="SAM" id="MobiDB-lite"/>
    </source>
</evidence>
<evidence type="ECO:0000313" key="3">
    <source>
        <dbReference type="Proteomes" id="UP000228767"/>
    </source>
</evidence>
<organism evidence="2 3">
    <name type="scientific">Candidatus Vogelbacteria bacterium CG10_big_fil_rev_8_21_14_0_10_51_16</name>
    <dbReference type="NCBI Taxonomy" id="1975045"/>
    <lineage>
        <taxon>Bacteria</taxon>
        <taxon>Candidatus Vogeliibacteriota</taxon>
    </lineage>
</organism>
<comment type="caution">
    <text evidence="2">The sequence shown here is derived from an EMBL/GenBank/DDBJ whole genome shotgun (WGS) entry which is preliminary data.</text>
</comment>
<reference evidence="2 3" key="1">
    <citation type="submission" date="2017-09" db="EMBL/GenBank/DDBJ databases">
        <title>Depth-based differentiation of microbial function through sediment-hosted aquifers and enrichment of novel symbionts in the deep terrestrial subsurface.</title>
        <authorList>
            <person name="Probst A.J."/>
            <person name="Ladd B."/>
            <person name="Jarett J.K."/>
            <person name="Geller-Mcgrath D.E."/>
            <person name="Sieber C.M."/>
            <person name="Emerson J.B."/>
            <person name="Anantharaman K."/>
            <person name="Thomas B.C."/>
            <person name="Malmstrom R."/>
            <person name="Stieglmeier M."/>
            <person name="Klingl A."/>
            <person name="Woyke T."/>
            <person name="Ryan C.M."/>
            <person name="Banfield J.F."/>
        </authorList>
    </citation>
    <scope>NUCLEOTIDE SEQUENCE [LARGE SCALE GENOMIC DNA]</scope>
    <source>
        <strain evidence="2">CG10_big_fil_rev_8_21_14_0_10_51_16</strain>
    </source>
</reference>
<gene>
    <name evidence="2" type="ORF">COV10_00175</name>
</gene>
<dbReference type="AlphaFoldDB" id="A0A2H0RFH1"/>
<evidence type="ECO:0000313" key="2">
    <source>
        <dbReference type="EMBL" id="PIR45289.1"/>
    </source>
</evidence>
<dbReference type="Proteomes" id="UP000228767">
    <property type="component" value="Unassembled WGS sequence"/>
</dbReference>
<proteinExistence type="predicted"/>
<protein>
    <submittedName>
        <fullName evidence="2">Uncharacterized protein</fullName>
    </submittedName>
</protein>
<dbReference type="EMBL" id="PCYI01000001">
    <property type="protein sequence ID" value="PIR45289.1"/>
    <property type="molecule type" value="Genomic_DNA"/>
</dbReference>
<feature type="compositionally biased region" description="Basic and acidic residues" evidence="1">
    <location>
        <begin position="1"/>
        <end position="25"/>
    </location>
</feature>
<sequence>MEVVVKKNGENNRRHNHGIKEHEDGATTETIGNQMLLRLPTKGQPSERKIDLGARGVSLLSVPFGLVFHLSDGTTWIRKKGVNLNELDKKLSDLRDKRVAVSGISQTLVVRMPLEK</sequence>